<dbReference type="PANTHER" id="PTHR13067:SF2">
    <property type="entry name" value="CASPASE-ACTIVATED DNASE"/>
    <property type="match status" value="1"/>
</dbReference>
<dbReference type="EMBL" id="OU963863">
    <property type="protein sequence ID" value="CAH0385376.1"/>
    <property type="molecule type" value="Genomic_DNA"/>
</dbReference>
<dbReference type="SUPFAM" id="SSF54060">
    <property type="entry name" value="His-Me finger endonucleases"/>
    <property type="match status" value="1"/>
</dbReference>
<dbReference type="KEGG" id="btab:109030157"/>
<dbReference type="AlphaFoldDB" id="A0A9P0A6Z2"/>
<evidence type="ECO:0000259" key="3">
    <source>
        <dbReference type="PROSITE" id="PS51135"/>
    </source>
</evidence>
<keyword evidence="5" id="KW-1185">Reference proteome</keyword>
<dbReference type="PANTHER" id="PTHR13067">
    <property type="entry name" value="CASPASE-ACTIVATED DNASE"/>
    <property type="match status" value="1"/>
</dbReference>
<dbReference type="Pfam" id="PF02017">
    <property type="entry name" value="CIDE-N"/>
    <property type="match status" value="1"/>
</dbReference>
<dbReference type="InterPro" id="IPR044925">
    <property type="entry name" value="His-Me_finger_sf"/>
</dbReference>
<accession>A0A9P0A6Z2</accession>
<gene>
    <name evidence="4" type="ORF">BEMITA_LOCUS4605</name>
</gene>
<dbReference type="GO" id="GO:0016787">
    <property type="term" value="F:hydrolase activity"/>
    <property type="evidence" value="ECO:0007669"/>
    <property type="project" value="InterPro"/>
</dbReference>
<dbReference type="GO" id="GO:0005737">
    <property type="term" value="C:cytoplasm"/>
    <property type="evidence" value="ECO:0007669"/>
    <property type="project" value="InterPro"/>
</dbReference>
<dbReference type="PROSITE" id="PS51135">
    <property type="entry name" value="CIDE_N"/>
    <property type="match status" value="1"/>
</dbReference>
<dbReference type="SMART" id="SM00266">
    <property type="entry name" value="CAD"/>
    <property type="match status" value="1"/>
</dbReference>
<dbReference type="InterPro" id="IPR039729">
    <property type="entry name" value="DFF40"/>
</dbReference>
<dbReference type="InterPro" id="IPR015311">
    <property type="entry name" value="DFF40_C"/>
</dbReference>
<evidence type="ECO:0000313" key="4">
    <source>
        <dbReference type="EMBL" id="CAH0385376.1"/>
    </source>
</evidence>
<keyword evidence="1 2" id="KW-0053">Apoptosis</keyword>
<feature type="domain" description="CIDE-N" evidence="3">
    <location>
        <begin position="1"/>
        <end position="77"/>
    </location>
</feature>
<reference evidence="4" key="1">
    <citation type="submission" date="2021-12" db="EMBL/GenBank/DDBJ databases">
        <authorList>
            <person name="King R."/>
        </authorList>
    </citation>
    <scope>NUCLEOTIDE SEQUENCE</scope>
</reference>
<proteinExistence type="predicted"/>
<evidence type="ECO:0000256" key="2">
    <source>
        <dbReference type="PROSITE-ProRule" id="PRU00447"/>
    </source>
</evidence>
<evidence type="ECO:0000313" key="5">
    <source>
        <dbReference type="Proteomes" id="UP001152759"/>
    </source>
</evidence>
<organism evidence="4 5">
    <name type="scientific">Bemisia tabaci</name>
    <name type="common">Sweetpotato whitefly</name>
    <name type="synonym">Aleurodes tabaci</name>
    <dbReference type="NCBI Taxonomy" id="7038"/>
    <lineage>
        <taxon>Eukaryota</taxon>
        <taxon>Metazoa</taxon>
        <taxon>Ecdysozoa</taxon>
        <taxon>Arthropoda</taxon>
        <taxon>Hexapoda</taxon>
        <taxon>Insecta</taxon>
        <taxon>Pterygota</taxon>
        <taxon>Neoptera</taxon>
        <taxon>Paraneoptera</taxon>
        <taxon>Hemiptera</taxon>
        <taxon>Sternorrhyncha</taxon>
        <taxon>Aleyrodoidea</taxon>
        <taxon>Aleyrodidae</taxon>
        <taxon>Aleyrodinae</taxon>
        <taxon>Bemisia</taxon>
    </lineage>
</organism>
<name>A0A9P0A6Z2_BEMTA</name>
<dbReference type="GO" id="GO:0006309">
    <property type="term" value="P:apoptotic DNA fragmentation"/>
    <property type="evidence" value="ECO:0007669"/>
    <property type="project" value="InterPro"/>
</dbReference>
<dbReference type="InterPro" id="IPR003508">
    <property type="entry name" value="CIDE-N_dom"/>
</dbReference>
<dbReference type="Proteomes" id="UP001152759">
    <property type="component" value="Chromosome 2"/>
</dbReference>
<dbReference type="SUPFAM" id="SSF54277">
    <property type="entry name" value="CAD &amp; PB1 domains"/>
    <property type="match status" value="1"/>
</dbReference>
<dbReference type="Pfam" id="PF09230">
    <property type="entry name" value="DFF40"/>
    <property type="match status" value="1"/>
</dbReference>
<protein>
    <recommendedName>
        <fullName evidence="3">CIDE-N domain-containing protein</fullName>
    </recommendedName>
</protein>
<evidence type="ECO:0000256" key="1">
    <source>
        <dbReference type="ARBA" id="ARBA00022703"/>
    </source>
</evidence>
<dbReference type="GO" id="GO:0004520">
    <property type="term" value="F:DNA endonuclease activity"/>
    <property type="evidence" value="ECO:0007669"/>
    <property type="project" value="InterPro"/>
</dbReference>
<dbReference type="Gene3D" id="3.10.20.10">
    <property type="match status" value="1"/>
</dbReference>
<dbReference type="GO" id="GO:0005634">
    <property type="term" value="C:nucleus"/>
    <property type="evidence" value="ECO:0007669"/>
    <property type="project" value="InterPro"/>
</dbReference>
<sequence>MKGYKVTDAKWTKIVGIAANSLSELVLKGCKKLNITFCEGIKAVLHDGTEVDSESYFKTLPSQSLLIIQEPGKDVLTGANLIYNALTLLNLECLKAGELVNQFFTENIKEKVRELAKVLDEEDGDKTLVSKKVEDPEWFAGLDTNSTTKEDFMFRRCQDRIRGYLYKSKSDITKSKTYNQDFVAKTNLLKSFQYFSSQLQKDKHFGFYFDRSSKKAMCNNKGDFYCMGPWNEEKCLHGEKGHIINPYQSREARIVFSTWNLDHWIERSRSVLPALLNASELVKDGNYEINNEYFYSLLFTSKNLKLVHIVCHDKGEHKTAKCDPLLTICKLDKKSKSKS</sequence>